<dbReference type="RefSeq" id="WP_347705485.1">
    <property type="nucleotide sequence ID" value="NZ_JBDPZD010000004.1"/>
</dbReference>
<accession>A0ABV0G4J6</accession>
<evidence type="ECO:0000256" key="3">
    <source>
        <dbReference type="ARBA" id="ARBA00021563"/>
    </source>
</evidence>
<evidence type="ECO:0000256" key="9">
    <source>
        <dbReference type="ARBA" id="ARBA00023136"/>
    </source>
</evidence>
<proteinExistence type="inferred from homology"/>
<keyword evidence="4" id="KW-0813">Transport</keyword>
<keyword evidence="5" id="KW-1003">Cell membrane</keyword>
<name>A0ABV0G4J6_9BURK</name>
<keyword evidence="9" id="KW-0472">Membrane</keyword>
<keyword evidence="7" id="KW-0812">Transmembrane</keyword>
<comment type="similarity">
    <text evidence="2">Belongs to the GSP N family.</text>
</comment>
<dbReference type="Proteomes" id="UP001495147">
    <property type="component" value="Unassembled WGS sequence"/>
</dbReference>
<evidence type="ECO:0000256" key="7">
    <source>
        <dbReference type="ARBA" id="ARBA00022692"/>
    </source>
</evidence>
<protein>
    <recommendedName>
        <fullName evidence="3">Type II secretion system protein N</fullName>
    </recommendedName>
    <alternativeName>
        <fullName evidence="10">General secretion pathway protein N</fullName>
    </alternativeName>
</protein>
<organism evidence="11 12">
    <name type="scientific">Roseateles paludis</name>
    <dbReference type="NCBI Taxonomy" id="3145238"/>
    <lineage>
        <taxon>Bacteria</taxon>
        <taxon>Pseudomonadati</taxon>
        <taxon>Pseudomonadota</taxon>
        <taxon>Betaproteobacteria</taxon>
        <taxon>Burkholderiales</taxon>
        <taxon>Sphaerotilaceae</taxon>
        <taxon>Roseateles</taxon>
    </lineage>
</organism>
<evidence type="ECO:0000313" key="11">
    <source>
        <dbReference type="EMBL" id="MEO3692667.1"/>
    </source>
</evidence>
<evidence type="ECO:0000256" key="2">
    <source>
        <dbReference type="ARBA" id="ARBA00007208"/>
    </source>
</evidence>
<evidence type="ECO:0000256" key="10">
    <source>
        <dbReference type="ARBA" id="ARBA00030772"/>
    </source>
</evidence>
<evidence type="ECO:0000256" key="6">
    <source>
        <dbReference type="ARBA" id="ARBA00022519"/>
    </source>
</evidence>
<keyword evidence="8" id="KW-0653">Protein transport</keyword>
<evidence type="ECO:0000256" key="1">
    <source>
        <dbReference type="ARBA" id="ARBA00004533"/>
    </source>
</evidence>
<dbReference type="Pfam" id="PF01203">
    <property type="entry name" value="T2SSN"/>
    <property type="match status" value="1"/>
</dbReference>
<reference evidence="11 12" key="1">
    <citation type="submission" date="2024-05" db="EMBL/GenBank/DDBJ databases">
        <title>Roseateles sp. DJS-2-20 16S ribosomal RNA gene Genome sequencing and assembly.</title>
        <authorList>
            <person name="Woo H."/>
        </authorList>
    </citation>
    <scope>NUCLEOTIDE SEQUENCE [LARGE SCALE GENOMIC DNA]</scope>
    <source>
        <strain evidence="11 12">DJS-2-20</strain>
    </source>
</reference>
<keyword evidence="12" id="KW-1185">Reference proteome</keyword>
<sequence>MKPALPRRWAIAGGLLGVLIGLVSFAPASWLAQALASATGSHVLLTDARGTVWSGSGVLVLTGGDGSRDATSLPGRINWKTGLQAGGVRLLASQACCVNGELELLIQPGLGRLAITVANRSDWLVRVPAAWLAGLGTPWNTLQLSGSLRLQSRDLQFERIEGRWLQRGSAQFDLVNLSSRVSTLAPLGSYRFSVVADAANAGTSLLQLSTLDGALLLTGQGQLSPNGKSRFQGEASAAPGREEALNNLLNIIGRRQGPRSILTLG</sequence>
<keyword evidence="6" id="KW-0997">Cell inner membrane</keyword>
<dbReference type="EMBL" id="JBDPZD010000004">
    <property type="protein sequence ID" value="MEO3692667.1"/>
    <property type="molecule type" value="Genomic_DNA"/>
</dbReference>
<evidence type="ECO:0000256" key="4">
    <source>
        <dbReference type="ARBA" id="ARBA00022448"/>
    </source>
</evidence>
<evidence type="ECO:0000256" key="5">
    <source>
        <dbReference type="ARBA" id="ARBA00022475"/>
    </source>
</evidence>
<evidence type="ECO:0000256" key="8">
    <source>
        <dbReference type="ARBA" id="ARBA00022927"/>
    </source>
</evidence>
<gene>
    <name evidence="11" type="primary">gspN</name>
    <name evidence="11" type="ORF">ABDJ85_14410</name>
</gene>
<comment type="subcellular location">
    <subcellularLocation>
        <location evidence="1">Cell inner membrane</location>
    </subcellularLocation>
</comment>
<evidence type="ECO:0000313" key="12">
    <source>
        <dbReference type="Proteomes" id="UP001495147"/>
    </source>
</evidence>
<comment type="caution">
    <text evidence="11">The sequence shown here is derived from an EMBL/GenBank/DDBJ whole genome shotgun (WGS) entry which is preliminary data.</text>
</comment>
<dbReference type="InterPro" id="IPR022792">
    <property type="entry name" value="T2SS_protein-GspN"/>
</dbReference>